<dbReference type="SUPFAM" id="SSF56801">
    <property type="entry name" value="Acetyl-CoA synthetase-like"/>
    <property type="match status" value="1"/>
</dbReference>
<dbReference type="Gene3D" id="3.40.50.1820">
    <property type="entry name" value="alpha/beta hydrolase"/>
    <property type="match status" value="1"/>
</dbReference>
<dbReference type="InterPro" id="IPR036736">
    <property type="entry name" value="ACP-like_sf"/>
</dbReference>
<dbReference type="InterPro" id="IPR005123">
    <property type="entry name" value="Oxoglu/Fe-dep_dioxygenase_dom"/>
</dbReference>
<dbReference type="OrthoDB" id="288590at2759"/>
<dbReference type="Pfam" id="PF00550">
    <property type="entry name" value="PP-binding"/>
    <property type="match status" value="1"/>
</dbReference>
<dbReference type="Pfam" id="PF00975">
    <property type="entry name" value="Thioesterase"/>
    <property type="match status" value="1"/>
</dbReference>
<dbReference type="PROSITE" id="PS50075">
    <property type="entry name" value="CARRIER"/>
    <property type="match status" value="1"/>
</dbReference>
<dbReference type="InterPro" id="IPR001031">
    <property type="entry name" value="Thioesterase"/>
</dbReference>
<name>A0A4R0R8F5_9APHY</name>
<dbReference type="InterPro" id="IPR044861">
    <property type="entry name" value="IPNS-like_FE2OG_OXY"/>
</dbReference>
<dbReference type="SUPFAM" id="SSF47336">
    <property type="entry name" value="ACP-like"/>
    <property type="match status" value="1"/>
</dbReference>
<sequence>MPVATSSRDAPTTLADLLHARHSQESSALVGFLDADGQLTKSLTYSNIYHNARRDAFRLLSAGVRPGKDIVVTSFSDHESHIRLFWACCFVGVAVCPIPPLHPDPSRQKLFFEHLNVLFHKPTLISNEDVIDTVKSVVPDFQTLSLTALDGAEADVQQYEPLVYPSWRPQASDTVCLMLTSGSTGNSKGVVLRHSNLLSSIRGKIKHHGTTSDSQFLNWIAFDHVACVSEVHLQALEANAKWPISRRPVSDHLQASEPLEWCHRFRITYTFSPNFLLAQICREVGGNPLPVAALDLSNIQAFISGGEAVPIKTAVEFTDIIVRHGAPRSALRAGFGMTETGAGCIYDTRPIVSHADESPVKYLSLGQSCNGVSMRAVDPLSGKVCPPLKAGQFQVSGPSVFREYYNNPKATAESFSSDGWFITGDTAQFDTEGNLHLVGRDKDCVNINGVKHPSVDVEHYIEDSMVDGAMKSFIYVCPMRLSDADTETYAVFYQHTLHVEDDLSNNELLAINKTNRAIRNACVIFCSQAPHVVLPLPRKYFVKTALGKISRSALVAAYLSGTFGNLEAAFSQAASEAESSDRSPQNAVEEVVFDSINTIFDLDDISLSGSLSLFDLGASSMHLMRLKQNLQQRLSIPDIPTIEMLKRPEIGQLCDYLGELVASRAAGPSDTPIQYNPLVCFNPHGSKPPLFLVHPGVGEVLVFINLARALKDDRPVYALRARGFDGEETFTSFEDMVEVYTEVIEKQFPSGPYFVGGYSFGGAVAFEIGKKLEAKGKHVAWVGVFNLPPHIAFRMHELVWVEVVLNLLMFLSLIDTSAFVPLKIDLFKEHPEAASDVQPSNAAQLIEWLLARCDQKRLDELQLRTEEFVNWSRVAYDLTCAGRSYEPSGRVVGALTSIFCAIPLPSMGTREEFKRDRLAAWSKYSGDRFEMIDVDGEHYTMVSETHVDSFAEHLRGALRRAEATPLPVVHFNMAKQNFTKIPIIDFSLAHVDPAAYYEQLRFALEDVGFGVFVNVPGFEDGFQKELFALADQLFKKPQEWKDALGTGESNALRGYFRADLAPLPFKAHAEAYRFGADLPEPTSYNGGDVPFWLKLHEGPNQWPAESALPHFKEKMETLFERYRVLNLELNKHICQLLDIPNAALDDYFPEKTEFNSAIWHYHPVTEEIRTAAQSGFAQGMHEHRDPSTFLTCLIQSRPGLQAQNYEGEWIDIPMVPGGVVCNIGVQLMKLTGGKLVATTHRVNTLKIEEDRYTIPYVLSTRLEKQVVPLPQYANGALATTHAAPNPKILKLMSIEDPLVRSGYARLSLFPYATQKLYPKEFEEARQLGIV</sequence>
<proteinExistence type="predicted"/>
<dbReference type="InterPro" id="IPR042099">
    <property type="entry name" value="ANL_N_sf"/>
</dbReference>
<dbReference type="SUPFAM" id="SSF53474">
    <property type="entry name" value="alpha/beta-Hydrolases"/>
    <property type="match status" value="1"/>
</dbReference>
<dbReference type="Gene3D" id="3.40.50.12780">
    <property type="entry name" value="N-terminal domain of ligase-like"/>
    <property type="match status" value="1"/>
</dbReference>
<dbReference type="InterPro" id="IPR020845">
    <property type="entry name" value="AMP-binding_CS"/>
</dbReference>
<keyword evidence="3" id="KW-0808">Transferase</keyword>
<dbReference type="Gene3D" id="2.60.120.330">
    <property type="entry name" value="B-lactam Antibiotic, Isopenicillin N Synthase, Chain"/>
    <property type="match status" value="1"/>
</dbReference>
<dbReference type="EMBL" id="RWJN01000632">
    <property type="protein sequence ID" value="TCD60239.1"/>
    <property type="molecule type" value="Genomic_DNA"/>
</dbReference>
<keyword evidence="2" id="KW-0597">Phosphoprotein</keyword>
<evidence type="ECO:0000256" key="3">
    <source>
        <dbReference type="ARBA" id="ARBA00022679"/>
    </source>
</evidence>
<evidence type="ECO:0000259" key="4">
    <source>
        <dbReference type="PROSITE" id="PS50075"/>
    </source>
</evidence>
<dbReference type="PANTHER" id="PTHR24096">
    <property type="entry name" value="LONG-CHAIN-FATTY-ACID--COA LIGASE"/>
    <property type="match status" value="1"/>
</dbReference>
<keyword evidence="1" id="KW-0596">Phosphopantetheine</keyword>
<evidence type="ECO:0000256" key="2">
    <source>
        <dbReference type="ARBA" id="ARBA00022553"/>
    </source>
</evidence>
<reference evidence="6 7" key="1">
    <citation type="submission" date="2018-11" db="EMBL/GenBank/DDBJ databases">
        <title>Genome assembly of Steccherinum ochraceum LE-BIN_3174, the white-rot fungus of the Steccherinaceae family (The Residual Polyporoid clade, Polyporales, Basidiomycota).</title>
        <authorList>
            <person name="Fedorova T.V."/>
            <person name="Glazunova O.A."/>
            <person name="Landesman E.O."/>
            <person name="Moiseenko K.V."/>
            <person name="Psurtseva N.V."/>
            <person name="Savinova O.S."/>
            <person name="Shakhova N.V."/>
            <person name="Tyazhelova T.V."/>
            <person name="Vasina D.V."/>
        </authorList>
    </citation>
    <scope>NUCLEOTIDE SEQUENCE [LARGE SCALE GENOMIC DNA]</scope>
    <source>
        <strain evidence="6 7">LE-BIN_3174</strain>
    </source>
</reference>
<dbReference type="Pfam" id="PF03171">
    <property type="entry name" value="2OG-FeII_Oxy"/>
    <property type="match status" value="1"/>
</dbReference>
<gene>
    <name evidence="6" type="ORF">EIP91_010515</name>
</gene>
<comment type="caution">
    <text evidence="6">The sequence shown here is derived from an EMBL/GenBank/DDBJ whole genome shotgun (WGS) entry which is preliminary data.</text>
</comment>
<dbReference type="STRING" id="92696.A0A4R0R8F5"/>
<evidence type="ECO:0000259" key="5">
    <source>
        <dbReference type="PROSITE" id="PS51471"/>
    </source>
</evidence>
<organism evidence="6 7">
    <name type="scientific">Steccherinum ochraceum</name>
    <dbReference type="NCBI Taxonomy" id="92696"/>
    <lineage>
        <taxon>Eukaryota</taxon>
        <taxon>Fungi</taxon>
        <taxon>Dikarya</taxon>
        <taxon>Basidiomycota</taxon>
        <taxon>Agaricomycotina</taxon>
        <taxon>Agaricomycetes</taxon>
        <taxon>Polyporales</taxon>
        <taxon>Steccherinaceae</taxon>
        <taxon>Steccherinum</taxon>
    </lineage>
</organism>
<dbReference type="InterPro" id="IPR009081">
    <property type="entry name" value="PP-bd_ACP"/>
</dbReference>
<dbReference type="SMART" id="SM00824">
    <property type="entry name" value="PKS_TE"/>
    <property type="match status" value="1"/>
</dbReference>
<dbReference type="InterPro" id="IPR027443">
    <property type="entry name" value="IPNS-like_sf"/>
</dbReference>
<dbReference type="GO" id="GO:0016740">
    <property type="term" value="F:transferase activity"/>
    <property type="evidence" value="ECO:0007669"/>
    <property type="project" value="UniProtKB-KW"/>
</dbReference>
<dbReference type="InterPro" id="IPR026992">
    <property type="entry name" value="DIOX_N"/>
</dbReference>
<dbReference type="PANTHER" id="PTHR24096:SF267">
    <property type="entry name" value="MALONATE--COA LIGASE ACSF3, MITOCHONDRIAL"/>
    <property type="match status" value="1"/>
</dbReference>
<dbReference type="Gene3D" id="3.30.300.30">
    <property type="match status" value="1"/>
</dbReference>
<dbReference type="SUPFAM" id="SSF51197">
    <property type="entry name" value="Clavaminate synthase-like"/>
    <property type="match status" value="1"/>
</dbReference>
<dbReference type="GO" id="GO:0006633">
    <property type="term" value="P:fatty acid biosynthetic process"/>
    <property type="evidence" value="ECO:0007669"/>
    <property type="project" value="TreeGrafter"/>
</dbReference>
<dbReference type="Pfam" id="PF00501">
    <property type="entry name" value="AMP-binding"/>
    <property type="match status" value="1"/>
</dbReference>
<accession>A0A4R0R8F5</accession>
<dbReference type="Pfam" id="PF14226">
    <property type="entry name" value="DIOX_N"/>
    <property type="match status" value="1"/>
</dbReference>
<evidence type="ECO:0000256" key="1">
    <source>
        <dbReference type="ARBA" id="ARBA00022450"/>
    </source>
</evidence>
<dbReference type="InterPro" id="IPR000873">
    <property type="entry name" value="AMP-dep_synth/lig_dom"/>
</dbReference>
<evidence type="ECO:0000313" key="7">
    <source>
        <dbReference type="Proteomes" id="UP000292702"/>
    </source>
</evidence>
<dbReference type="PROSITE" id="PS00455">
    <property type="entry name" value="AMP_BINDING"/>
    <property type="match status" value="1"/>
</dbReference>
<dbReference type="InterPro" id="IPR045851">
    <property type="entry name" value="AMP-bd_C_sf"/>
</dbReference>
<dbReference type="Proteomes" id="UP000292702">
    <property type="component" value="Unassembled WGS sequence"/>
</dbReference>
<feature type="domain" description="Fe2OG dioxygenase" evidence="5">
    <location>
        <begin position="1151"/>
        <end position="1264"/>
    </location>
</feature>
<dbReference type="Gene3D" id="1.10.1200.10">
    <property type="entry name" value="ACP-like"/>
    <property type="match status" value="1"/>
</dbReference>
<dbReference type="InterPro" id="IPR029058">
    <property type="entry name" value="AB_hydrolase_fold"/>
</dbReference>
<dbReference type="PROSITE" id="PS51471">
    <property type="entry name" value="FE2OG_OXY"/>
    <property type="match status" value="1"/>
</dbReference>
<protein>
    <submittedName>
        <fullName evidence="6">Putative NRPS-like protein biosynthetic cluster</fullName>
    </submittedName>
</protein>
<keyword evidence="7" id="KW-1185">Reference proteome</keyword>
<dbReference type="InterPro" id="IPR020802">
    <property type="entry name" value="TesA-like"/>
</dbReference>
<dbReference type="GO" id="GO:0031957">
    <property type="term" value="F:very long-chain fatty acid-CoA ligase activity"/>
    <property type="evidence" value="ECO:0007669"/>
    <property type="project" value="TreeGrafter"/>
</dbReference>
<evidence type="ECO:0000313" key="6">
    <source>
        <dbReference type="EMBL" id="TCD60239.1"/>
    </source>
</evidence>
<feature type="domain" description="Carrier" evidence="4">
    <location>
        <begin position="583"/>
        <end position="661"/>
    </location>
</feature>